<keyword evidence="1" id="KW-1133">Transmembrane helix</keyword>
<evidence type="ECO:0000256" key="1">
    <source>
        <dbReference type="SAM" id="Phobius"/>
    </source>
</evidence>
<accession>A0ABV6GLC8</accession>
<keyword evidence="1" id="KW-0472">Membrane</keyword>
<evidence type="ECO:0000313" key="3">
    <source>
        <dbReference type="Proteomes" id="UP001589854"/>
    </source>
</evidence>
<feature type="transmembrane region" description="Helical" evidence="1">
    <location>
        <begin position="95"/>
        <end position="114"/>
    </location>
</feature>
<feature type="transmembrane region" description="Helical" evidence="1">
    <location>
        <begin position="54"/>
        <end position="75"/>
    </location>
</feature>
<proteinExistence type="predicted"/>
<gene>
    <name evidence="2" type="ORF">ACFFIX_24465</name>
</gene>
<keyword evidence="1" id="KW-0812">Transmembrane</keyword>
<keyword evidence="3" id="KW-1185">Reference proteome</keyword>
<reference evidence="2 3" key="1">
    <citation type="submission" date="2024-09" db="EMBL/GenBank/DDBJ databases">
        <authorList>
            <person name="Sun Q."/>
            <person name="Mori K."/>
        </authorList>
    </citation>
    <scope>NUCLEOTIDE SEQUENCE [LARGE SCALE GENOMIC DNA]</scope>
    <source>
        <strain evidence="2 3">CCM 7228</strain>
    </source>
</reference>
<sequence>MGKYLLLVLSCIFLGLASRFTNAFQAGIAVHLGDVLWASMIYFLFRLSFYRKSLHITVGMSFVFCFGIEASQLYQSEWITSIRNTMIGGLILGRGFLWIDLLRYSVGILLAFMIDRYSVNKKL</sequence>
<organism evidence="2 3">
    <name type="scientific">Metabacillus herbersteinensis</name>
    <dbReference type="NCBI Taxonomy" id="283816"/>
    <lineage>
        <taxon>Bacteria</taxon>
        <taxon>Bacillati</taxon>
        <taxon>Bacillota</taxon>
        <taxon>Bacilli</taxon>
        <taxon>Bacillales</taxon>
        <taxon>Bacillaceae</taxon>
        <taxon>Metabacillus</taxon>
    </lineage>
</organism>
<dbReference type="Pfam" id="PF10990">
    <property type="entry name" value="DUF2809"/>
    <property type="match status" value="1"/>
</dbReference>
<dbReference type="Proteomes" id="UP001589854">
    <property type="component" value="Unassembled WGS sequence"/>
</dbReference>
<evidence type="ECO:0000313" key="2">
    <source>
        <dbReference type="EMBL" id="MFC0274490.1"/>
    </source>
</evidence>
<protein>
    <submittedName>
        <fullName evidence="2">DUF2809 domain-containing protein</fullName>
    </submittedName>
</protein>
<dbReference type="InterPro" id="IPR021257">
    <property type="entry name" value="DUF2809"/>
</dbReference>
<dbReference type="EMBL" id="JBHLVO010000037">
    <property type="protein sequence ID" value="MFC0274490.1"/>
    <property type="molecule type" value="Genomic_DNA"/>
</dbReference>
<comment type="caution">
    <text evidence="2">The sequence shown here is derived from an EMBL/GenBank/DDBJ whole genome shotgun (WGS) entry which is preliminary data.</text>
</comment>
<name>A0ABV6GLC8_9BACI</name>
<feature type="transmembrane region" description="Helical" evidence="1">
    <location>
        <begin position="29"/>
        <end position="47"/>
    </location>
</feature>